<name>A0A914ERE7_9BILA</name>
<dbReference type="WBParaSite" id="ACRNAN_scaffold964.g14006.t1">
    <property type="protein sequence ID" value="ACRNAN_scaffold964.g14006.t1"/>
    <property type="gene ID" value="ACRNAN_scaffold964.g14006"/>
</dbReference>
<sequence>MFIMGEGSLAFGNISPGHLLSDICVRLFASGNICPGHLSPVHLRPDILQVSGHKCPGRNCLNANVRDGSFRTQMSGLNYSDGKVRDANFWTQDTPRLIMT</sequence>
<evidence type="ECO:0000313" key="1">
    <source>
        <dbReference type="Proteomes" id="UP000887540"/>
    </source>
</evidence>
<dbReference type="AlphaFoldDB" id="A0A914ERE7"/>
<proteinExistence type="predicted"/>
<reference evidence="2" key="1">
    <citation type="submission" date="2022-11" db="UniProtKB">
        <authorList>
            <consortium name="WormBaseParasite"/>
        </authorList>
    </citation>
    <scope>IDENTIFICATION</scope>
</reference>
<keyword evidence="1" id="KW-1185">Reference proteome</keyword>
<organism evidence="1 2">
    <name type="scientific">Acrobeloides nanus</name>
    <dbReference type="NCBI Taxonomy" id="290746"/>
    <lineage>
        <taxon>Eukaryota</taxon>
        <taxon>Metazoa</taxon>
        <taxon>Ecdysozoa</taxon>
        <taxon>Nematoda</taxon>
        <taxon>Chromadorea</taxon>
        <taxon>Rhabditida</taxon>
        <taxon>Tylenchina</taxon>
        <taxon>Cephalobomorpha</taxon>
        <taxon>Cephaloboidea</taxon>
        <taxon>Cephalobidae</taxon>
        <taxon>Acrobeloides</taxon>
    </lineage>
</organism>
<protein>
    <submittedName>
        <fullName evidence="2">Uncharacterized protein</fullName>
    </submittedName>
</protein>
<dbReference type="Proteomes" id="UP000887540">
    <property type="component" value="Unplaced"/>
</dbReference>
<evidence type="ECO:0000313" key="2">
    <source>
        <dbReference type="WBParaSite" id="ACRNAN_scaffold964.g14006.t1"/>
    </source>
</evidence>
<accession>A0A914ERE7</accession>